<dbReference type="GO" id="GO:0042162">
    <property type="term" value="F:telomeric DNA binding"/>
    <property type="evidence" value="ECO:0007669"/>
    <property type="project" value="InterPro"/>
</dbReference>
<dbReference type="GO" id="GO:0000781">
    <property type="term" value="C:chromosome, telomeric region"/>
    <property type="evidence" value="ECO:0007669"/>
    <property type="project" value="UniProtKB-SubCell"/>
</dbReference>
<evidence type="ECO:0000256" key="5">
    <source>
        <dbReference type="ARBA" id="ARBA00021792"/>
    </source>
</evidence>
<evidence type="ECO:0000256" key="13">
    <source>
        <dbReference type="ARBA" id="ARBA00023125"/>
    </source>
</evidence>
<evidence type="ECO:0000256" key="16">
    <source>
        <dbReference type="ARBA" id="ARBA00023242"/>
    </source>
</evidence>
<comment type="subcellular location">
    <subcellularLocation>
        <location evidence="2">Chromosome</location>
        <location evidence="2">Telomere</location>
    </subcellularLocation>
    <subcellularLocation>
        <location evidence="1">Nucleus</location>
    </subcellularLocation>
</comment>
<evidence type="ECO:0000313" key="21">
    <source>
        <dbReference type="Proteomes" id="UP000199727"/>
    </source>
</evidence>
<dbReference type="OrthoDB" id="30826at2759"/>
<evidence type="ECO:0000256" key="14">
    <source>
        <dbReference type="ARBA" id="ARBA00023172"/>
    </source>
</evidence>
<dbReference type="AlphaFoldDB" id="A0A854QLB2"/>
<name>A0A854QLB2_CRYNE</name>
<dbReference type="EMBL" id="AMKT01000018">
    <property type="protein sequence ID" value="OXG27749.1"/>
    <property type="molecule type" value="Genomic_DNA"/>
</dbReference>
<keyword evidence="10 20" id="KW-0347">Helicase</keyword>
<keyword evidence="14" id="KW-0233">DNA recombination</keyword>
<organism evidence="20 21">
    <name type="scientific">Cryptococcus neoformans Tu259-1</name>
    <dbReference type="NCBI Taxonomy" id="1230072"/>
    <lineage>
        <taxon>Eukaryota</taxon>
        <taxon>Fungi</taxon>
        <taxon>Dikarya</taxon>
        <taxon>Basidiomycota</taxon>
        <taxon>Agaricomycotina</taxon>
        <taxon>Tremellomycetes</taxon>
        <taxon>Tremellales</taxon>
        <taxon>Cryptococcaceae</taxon>
        <taxon>Cryptococcus</taxon>
        <taxon>Cryptococcus neoformans species complex</taxon>
    </lineage>
</organism>
<dbReference type="Gene3D" id="2.40.290.10">
    <property type="match status" value="1"/>
</dbReference>
<reference evidence="20 21" key="1">
    <citation type="submission" date="2017-06" db="EMBL/GenBank/DDBJ databases">
        <title>Global population genomics of the pathogenic fungus Cryptococcus neoformans var. grubii.</title>
        <authorList>
            <person name="Cuomo C."/>
            <person name="Litvintseva A."/>
            <person name="Chen Y."/>
            <person name="Young S."/>
            <person name="Zeng Q."/>
            <person name="Chapman S."/>
            <person name="Gujja S."/>
            <person name="Saif S."/>
            <person name="Birren B."/>
        </authorList>
    </citation>
    <scope>NUCLEOTIDE SEQUENCE [LARGE SCALE GENOMIC DNA]</scope>
    <source>
        <strain evidence="20 21">Tu259-1</strain>
    </source>
</reference>
<dbReference type="GO" id="GO:0006303">
    <property type="term" value="P:double-strand break repair via nonhomologous end joining"/>
    <property type="evidence" value="ECO:0007669"/>
    <property type="project" value="InterPro"/>
</dbReference>
<feature type="region of interest" description="Disordered" evidence="18">
    <location>
        <begin position="355"/>
        <end position="383"/>
    </location>
</feature>
<feature type="compositionally biased region" description="Acidic residues" evidence="18">
    <location>
        <begin position="674"/>
        <end position="683"/>
    </location>
</feature>
<evidence type="ECO:0000256" key="12">
    <source>
        <dbReference type="ARBA" id="ARBA00022895"/>
    </source>
</evidence>
<evidence type="ECO:0000313" key="20">
    <source>
        <dbReference type="EMBL" id="OXG27749.1"/>
    </source>
</evidence>
<dbReference type="GO" id="GO:0003684">
    <property type="term" value="F:damaged DNA binding"/>
    <property type="evidence" value="ECO:0007669"/>
    <property type="project" value="InterPro"/>
</dbReference>
<dbReference type="GO" id="GO:0016787">
    <property type="term" value="F:hydrolase activity"/>
    <property type="evidence" value="ECO:0007669"/>
    <property type="project" value="UniProtKB-KW"/>
</dbReference>
<keyword evidence="11" id="KW-0067">ATP-binding</keyword>
<evidence type="ECO:0000259" key="19">
    <source>
        <dbReference type="SMART" id="SM00559"/>
    </source>
</evidence>
<dbReference type="InterPro" id="IPR014893">
    <property type="entry name" value="Ku_PK_bind"/>
</dbReference>
<evidence type="ECO:0000256" key="2">
    <source>
        <dbReference type="ARBA" id="ARBA00004574"/>
    </source>
</evidence>
<evidence type="ECO:0000256" key="4">
    <source>
        <dbReference type="ARBA" id="ARBA00012551"/>
    </source>
</evidence>
<dbReference type="Gene3D" id="1.25.40.240">
    <property type="entry name" value="Ku, C-terminal domain"/>
    <property type="match status" value="1"/>
</dbReference>
<feature type="compositionally biased region" description="Low complexity" evidence="18">
    <location>
        <begin position="702"/>
        <end position="716"/>
    </location>
</feature>
<dbReference type="CDD" id="cd00873">
    <property type="entry name" value="KU80"/>
    <property type="match status" value="1"/>
</dbReference>
<dbReference type="InterPro" id="IPR036465">
    <property type="entry name" value="vWFA_dom_sf"/>
</dbReference>
<keyword evidence="12" id="KW-0779">Telomere</keyword>
<dbReference type="InterPro" id="IPR036494">
    <property type="entry name" value="Ku_C_sf"/>
</dbReference>
<dbReference type="Pfam" id="PF02735">
    <property type="entry name" value="Ku"/>
    <property type="match status" value="1"/>
</dbReference>
<protein>
    <recommendedName>
        <fullName evidence="5">ATP-dependent DNA helicase II subunit 2</fullName>
        <ecNumber evidence="4">3.6.4.12</ecNumber>
    </recommendedName>
    <alternativeName>
        <fullName evidence="17">ATP-dependent DNA helicase II subunit Ku80</fullName>
    </alternativeName>
</protein>
<sequence>MSDRAGFTLSIFAIDVSPPMGELKADPSGSGKVSKLSLAKEYVARQIQSKILSGRKTEIIGLISFGGRTNNQAYNYALEGGMENDLYRAVSSDVACQTAKAKALEVLMNLEVGEHAGNPVSALMVGLDMIQSWKVTKQWSVDLTLITDGETAFEQNEYEEAIDRLDQLQVILRVIGIDFQPISQAVDKSKSRNKRLSEKFWRVFTSTLQGRLEQTSNPRLYPALKVFDDSLKAARSPQVAAVNSTLSAIDLRIGSLNVGRDEAIVIPVRYSKATAKASAPTFSKAWKPAMDLQMPMRSAADGISLSNPLISGLLSQSQSQRKNPPSTEEMAGMISAEVKQHHSYVIKKPEINASGNRISTQASGVEPSEQIDENENEEEDDEEYVDKEDVVKAWKFGSTWVPVPEKTFTTMDTRKGIEVLGFFPVENIRRYHLIGEARYVWPDLLSPKAQIQFSALIEAMHDRKMCAVTRWVLKDGGEPTLGACVPVIENKGADEEGKPSILPYMYWLKLPFAEDERTFRFPSLTTIKTNTGKILTEHPLLPTKEQSLLMDELVLGMDLDEYAREEKRKTQENEGQDVDGQMDEQGQDVTWFKPWEAVNPVIHRIKEAVFHASLTPDLDKDPLGPPHPELTKYFETPSELAEKVKDVTERLREVLDIKKVPEKRKRRKTQKEELGEDEGFINEDELFAEPTDTKFITKTEPHTQTPSQPTTSAPIPDQSKPKPGRLISNSSPIDDFNRVIQVGDVFRKAIQDMNEVVKENVESSFSRQNFAAAIDCLKLMRSTALGYEEVETYNDCIDSLEQTVKAKGFKHPDFWDYFKSAGKSVSKISEEEAEAAMEDFE</sequence>
<dbReference type="SMART" id="SM00559">
    <property type="entry name" value="Ku78"/>
    <property type="match status" value="1"/>
</dbReference>
<comment type="caution">
    <text evidence="20">The sequence shown here is derived from an EMBL/GenBank/DDBJ whole genome shotgun (WGS) entry which is preliminary data.</text>
</comment>
<feature type="compositionally biased region" description="Acidic residues" evidence="18">
    <location>
        <begin position="369"/>
        <end position="383"/>
    </location>
</feature>
<dbReference type="GO" id="GO:0006310">
    <property type="term" value="P:DNA recombination"/>
    <property type="evidence" value="ECO:0007669"/>
    <property type="project" value="UniProtKB-KW"/>
</dbReference>
<dbReference type="GO" id="GO:0043564">
    <property type="term" value="C:Ku70:Ku80 complex"/>
    <property type="evidence" value="ECO:0007669"/>
    <property type="project" value="InterPro"/>
</dbReference>
<dbReference type="EC" id="3.6.4.12" evidence="4"/>
<dbReference type="InterPro" id="IPR006164">
    <property type="entry name" value="DNA_bd_Ku70/Ku80"/>
</dbReference>
<evidence type="ECO:0000256" key="17">
    <source>
        <dbReference type="ARBA" id="ARBA00031847"/>
    </source>
</evidence>
<dbReference type="SUPFAM" id="SSF100939">
    <property type="entry name" value="SPOC domain-like"/>
    <property type="match status" value="1"/>
</dbReference>
<dbReference type="FunFam" id="2.40.290.10:FF:000019">
    <property type="entry name" value="ATP-dependent DNA helicase 2 subunit 2"/>
    <property type="match status" value="1"/>
</dbReference>
<feature type="domain" description="Ku" evidence="19">
    <location>
        <begin position="382"/>
        <end position="527"/>
    </location>
</feature>
<keyword evidence="16" id="KW-0539">Nucleus</keyword>
<dbReference type="InterPro" id="IPR016194">
    <property type="entry name" value="SPOC-like_C_dom_sf"/>
</dbReference>
<evidence type="ECO:0000256" key="11">
    <source>
        <dbReference type="ARBA" id="ARBA00022840"/>
    </source>
</evidence>
<evidence type="ECO:0000256" key="1">
    <source>
        <dbReference type="ARBA" id="ARBA00004123"/>
    </source>
</evidence>
<dbReference type="SUPFAM" id="SSF101420">
    <property type="entry name" value="C-terminal domain of Ku80"/>
    <property type="match status" value="1"/>
</dbReference>
<keyword evidence="15" id="KW-0234">DNA repair</keyword>
<dbReference type="GO" id="GO:0003678">
    <property type="term" value="F:DNA helicase activity"/>
    <property type="evidence" value="ECO:0007669"/>
    <property type="project" value="UniProtKB-EC"/>
</dbReference>
<keyword evidence="7" id="KW-0547">Nucleotide-binding</keyword>
<dbReference type="InterPro" id="IPR024193">
    <property type="entry name" value="Ku80"/>
</dbReference>
<evidence type="ECO:0000256" key="8">
    <source>
        <dbReference type="ARBA" id="ARBA00022763"/>
    </source>
</evidence>
<dbReference type="PANTHER" id="PTHR12604:SF4">
    <property type="entry name" value="X-RAY REPAIR CROSS-COMPLEMENTING PROTEIN 5"/>
    <property type="match status" value="1"/>
</dbReference>
<keyword evidence="9" id="KW-0378">Hydrolase</keyword>
<evidence type="ECO:0000256" key="7">
    <source>
        <dbReference type="ARBA" id="ARBA00022741"/>
    </source>
</evidence>
<dbReference type="GO" id="GO:0003690">
    <property type="term" value="F:double-stranded DNA binding"/>
    <property type="evidence" value="ECO:0007669"/>
    <property type="project" value="TreeGrafter"/>
</dbReference>
<dbReference type="Gene3D" id="3.40.50.410">
    <property type="entry name" value="von Willebrand factor, type A domain"/>
    <property type="match status" value="1"/>
</dbReference>
<keyword evidence="13" id="KW-0238">DNA-binding</keyword>
<evidence type="ECO:0000256" key="3">
    <source>
        <dbReference type="ARBA" id="ARBA00007726"/>
    </source>
</evidence>
<evidence type="ECO:0000256" key="9">
    <source>
        <dbReference type="ARBA" id="ARBA00022801"/>
    </source>
</evidence>
<accession>A0A854QLB2</accession>
<gene>
    <name evidence="20" type="ORF">C361_01020</name>
</gene>
<dbReference type="GO" id="GO:0000723">
    <property type="term" value="P:telomere maintenance"/>
    <property type="evidence" value="ECO:0007669"/>
    <property type="project" value="InterPro"/>
</dbReference>
<evidence type="ECO:0000256" key="6">
    <source>
        <dbReference type="ARBA" id="ARBA00022454"/>
    </source>
</evidence>
<dbReference type="CDD" id="cd00198">
    <property type="entry name" value="vWFA"/>
    <property type="match status" value="1"/>
</dbReference>
<feature type="region of interest" description="Disordered" evidence="18">
    <location>
        <begin position="663"/>
        <end position="683"/>
    </location>
</feature>
<evidence type="ECO:0000256" key="10">
    <source>
        <dbReference type="ARBA" id="ARBA00022806"/>
    </source>
</evidence>
<dbReference type="PANTHER" id="PTHR12604">
    <property type="entry name" value="KU AUTOANTIGEN DNA HELICASE"/>
    <property type="match status" value="1"/>
</dbReference>
<keyword evidence="6" id="KW-0158">Chromosome</keyword>
<dbReference type="Gene3D" id="1.10.1600.10">
    <property type="match status" value="1"/>
</dbReference>
<dbReference type="SUPFAM" id="SSF53300">
    <property type="entry name" value="vWA-like"/>
    <property type="match status" value="1"/>
</dbReference>
<feature type="region of interest" description="Disordered" evidence="18">
    <location>
        <begin position="698"/>
        <end position="731"/>
    </location>
</feature>
<dbReference type="GO" id="GO:0005524">
    <property type="term" value="F:ATP binding"/>
    <property type="evidence" value="ECO:0007669"/>
    <property type="project" value="UniProtKB-KW"/>
</dbReference>
<dbReference type="Pfam" id="PF08785">
    <property type="entry name" value="Ku_PK_bind"/>
    <property type="match status" value="1"/>
</dbReference>
<dbReference type="FunFam" id="3.40.50.410:FF:000104">
    <property type="entry name" value="Unplaced genomic scaffold supercont1.1, whole genome shotgun sequence"/>
    <property type="match status" value="1"/>
</dbReference>
<evidence type="ECO:0000256" key="18">
    <source>
        <dbReference type="SAM" id="MobiDB-lite"/>
    </source>
</evidence>
<proteinExistence type="inferred from homology"/>
<keyword evidence="8" id="KW-0227">DNA damage</keyword>
<dbReference type="Proteomes" id="UP000199727">
    <property type="component" value="Unassembled WGS sequence"/>
</dbReference>
<evidence type="ECO:0000256" key="15">
    <source>
        <dbReference type="ARBA" id="ARBA00023204"/>
    </source>
</evidence>
<comment type="similarity">
    <text evidence="3">Belongs to the ku80 family.</text>
</comment>